<reference evidence="2 3" key="1">
    <citation type="journal article" date="2018" name="Cell">
        <title>The Chara Genome: Secondary Complexity and Implications for Plant Terrestrialization.</title>
        <authorList>
            <person name="Nishiyama T."/>
            <person name="Sakayama H."/>
            <person name="Vries J.D."/>
            <person name="Buschmann H."/>
            <person name="Saint-Marcoux D."/>
            <person name="Ullrich K.K."/>
            <person name="Haas F.B."/>
            <person name="Vanderstraeten L."/>
            <person name="Becker D."/>
            <person name="Lang D."/>
            <person name="Vosolsobe S."/>
            <person name="Rombauts S."/>
            <person name="Wilhelmsson P.K.I."/>
            <person name="Janitza P."/>
            <person name="Kern R."/>
            <person name="Heyl A."/>
            <person name="Rumpler F."/>
            <person name="Villalobos L.I.A.C."/>
            <person name="Clay J.M."/>
            <person name="Skokan R."/>
            <person name="Toyoda A."/>
            <person name="Suzuki Y."/>
            <person name="Kagoshima H."/>
            <person name="Schijlen E."/>
            <person name="Tajeshwar N."/>
            <person name="Catarino B."/>
            <person name="Hetherington A.J."/>
            <person name="Saltykova A."/>
            <person name="Bonnot C."/>
            <person name="Breuninger H."/>
            <person name="Symeonidi A."/>
            <person name="Radhakrishnan G.V."/>
            <person name="Van Nieuwerburgh F."/>
            <person name="Deforce D."/>
            <person name="Chang C."/>
            <person name="Karol K.G."/>
            <person name="Hedrich R."/>
            <person name="Ulvskov P."/>
            <person name="Glockner G."/>
            <person name="Delwiche C.F."/>
            <person name="Petrasek J."/>
            <person name="Van de Peer Y."/>
            <person name="Friml J."/>
            <person name="Beilby M."/>
            <person name="Dolan L."/>
            <person name="Kohara Y."/>
            <person name="Sugano S."/>
            <person name="Fujiyama A."/>
            <person name="Delaux P.-M."/>
            <person name="Quint M."/>
            <person name="TheiBen G."/>
            <person name="Hagemann M."/>
            <person name="Harholt J."/>
            <person name="Dunand C."/>
            <person name="Zachgo S."/>
            <person name="Langdale J."/>
            <person name="Maumus F."/>
            <person name="Straeten D.V.D."/>
            <person name="Gould S.B."/>
            <person name="Rensing S.A."/>
        </authorList>
    </citation>
    <scope>NUCLEOTIDE SEQUENCE [LARGE SCALE GENOMIC DNA]</scope>
    <source>
        <strain evidence="2 3">S276</strain>
    </source>
</reference>
<dbReference type="Gramene" id="GBG84089">
    <property type="protein sequence ID" value="GBG84089"/>
    <property type="gene ID" value="CBR_g37964"/>
</dbReference>
<comment type="caution">
    <text evidence="2">The sequence shown here is derived from an EMBL/GenBank/DDBJ whole genome shotgun (WGS) entry which is preliminary data.</text>
</comment>
<dbReference type="EMBL" id="BFEA01000463">
    <property type="protein sequence ID" value="GBG84089.1"/>
    <property type="molecule type" value="Genomic_DNA"/>
</dbReference>
<name>A0A388LPA5_CHABU</name>
<protein>
    <submittedName>
        <fullName evidence="2">Uncharacterized protein</fullName>
    </submittedName>
</protein>
<dbReference type="Proteomes" id="UP000265515">
    <property type="component" value="Unassembled WGS sequence"/>
</dbReference>
<gene>
    <name evidence="2" type="ORF">CBR_g37964</name>
</gene>
<organism evidence="2 3">
    <name type="scientific">Chara braunii</name>
    <name type="common">Braun's stonewort</name>
    <dbReference type="NCBI Taxonomy" id="69332"/>
    <lineage>
        <taxon>Eukaryota</taxon>
        <taxon>Viridiplantae</taxon>
        <taxon>Streptophyta</taxon>
        <taxon>Charophyceae</taxon>
        <taxon>Charales</taxon>
        <taxon>Characeae</taxon>
        <taxon>Chara</taxon>
    </lineage>
</organism>
<evidence type="ECO:0000313" key="2">
    <source>
        <dbReference type="EMBL" id="GBG84089.1"/>
    </source>
</evidence>
<feature type="region of interest" description="Disordered" evidence="1">
    <location>
        <begin position="198"/>
        <end position="218"/>
    </location>
</feature>
<sequence length="264" mass="29017">MEMASMGELQTGAAEWFSTVQASGTRLSQMVAMLRTTVIERSEPSMSWIRSVQQCMLEILWGLEEGTSPHLEAFIDRPRLHALMRSCHEELEEGQGLCSALEERFFEDEDDIVDGHHDNNAITDDPTKSARLSDDNDNHLICIAKICNNNNNNNNYKLTVSVGQAANINNNNYTVRNDGMGRGILRLCTLRRVNDYNNNNDNDNTAGGNKNDNNKGGGVDTGRVVIGLRSFFSLSPALPSCFPSCVLADCSGAGARGLDDWNAV</sequence>
<accession>A0A388LPA5</accession>
<evidence type="ECO:0000313" key="3">
    <source>
        <dbReference type="Proteomes" id="UP000265515"/>
    </source>
</evidence>
<keyword evidence="3" id="KW-1185">Reference proteome</keyword>
<proteinExistence type="predicted"/>
<feature type="compositionally biased region" description="Low complexity" evidence="1">
    <location>
        <begin position="198"/>
        <end position="211"/>
    </location>
</feature>
<dbReference type="AlphaFoldDB" id="A0A388LPA5"/>
<evidence type="ECO:0000256" key="1">
    <source>
        <dbReference type="SAM" id="MobiDB-lite"/>
    </source>
</evidence>